<reference evidence="7" key="1">
    <citation type="submission" date="2017-02" db="EMBL/GenBank/DDBJ databases">
        <title>Natronthermophilus aegyptiacus gen. nov.,sp. nov., an aerobic, extremely halophilic alkalithermophilic archaeon isolated from the athalassohaline Wadi An Natrun, Egypt.</title>
        <authorList>
            <person name="Zhao B."/>
        </authorList>
    </citation>
    <scope>NUCLEOTIDE SEQUENCE [LARGE SCALE GENOMIC DNA]</scope>
    <source>
        <strain evidence="7">JW/NM-HA 15</strain>
    </source>
</reference>
<dbReference type="SUPFAM" id="SSF53850">
    <property type="entry name" value="Periplasmic binding protein-like II"/>
    <property type="match status" value="1"/>
</dbReference>
<dbReference type="Gene3D" id="3.90.76.10">
    <property type="entry name" value="Dipeptide-binding Protein, Domain 1"/>
    <property type="match status" value="1"/>
</dbReference>
<evidence type="ECO:0000256" key="1">
    <source>
        <dbReference type="ARBA" id="ARBA00005695"/>
    </source>
</evidence>
<dbReference type="GO" id="GO:0043190">
    <property type="term" value="C:ATP-binding cassette (ABC) transporter complex"/>
    <property type="evidence" value="ECO:0007669"/>
    <property type="project" value="InterPro"/>
</dbReference>
<sequence length="553" mass="62896">MHGTRFQPGRRRVLAASAGLSIAALAGCIGGTDEEDDPEVEDYQYDREEPDDEDAATGGSLTFLQSEERDDDYDPVHTFDSYSQQVVNLLFDSLYEWTDELELEPHIATDFPEEERDGERWLFEIRDDAEFHNGDPVTAEDCTVMFTQTIEEESQLITQYDMVEDVEHIDDHSFQVDLEHPFGPWEMMTMGVPAIPREHREDVGPDEFNEDPVGCGPFQWADYQPGEYVVVERWDDYWGEPMPYLEEIEFRHTPDDSSRISQILAGDVDVIEEIPSGAWDEVDEADDVRLHIGESPSYMYLAFNCNEGETTDPDVRRAVAHSFSLRDFVEDEMGVTADPLVSPIPEITDEGGGWEFPMDEWEESMPDYDPDEAEALLDEAGVPDDWQPIILAPEGGSREALAERIAVRLEEVGYGAHVNAVGFGTLAEQSRTGNADDYEMYLLGWTGGPDPDAYYYNLLHESGEELTQGHFYEGQGEFHDLIEDARTSTDQDERREMYVDITEEIIEYLPMLPTHTEHNTLAAGEHVRDLHVHPEVSTNPRFVSDYGNVWLDE</sequence>
<comment type="similarity">
    <text evidence="1">Belongs to the bacterial solute-binding protein 5 family.</text>
</comment>
<dbReference type="InterPro" id="IPR039424">
    <property type="entry name" value="SBP_5"/>
</dbReference>
<name>A0A2Z2HRT9_9EURY</name>
<dbReference type="AlphaFoldDB" id="A0A2Z2HRT9"/>
<dbReference type="GO" id="GO:0042597">
    <property type="term" value="C:periplasmic space"/>
    <property type="evidence" value="ECO:0007669"/>
    <property type="project" value="UniProtKB-ARBA"/>
</dbReference>
<keyword evidence="2" id="KW-0813">Transport</keyword>
<protein>
    <submittedName>
        <fullName evidence="6">ABC transporter substrate-binding protein</fullName>
    </submittedName>
</protein>
<dbReference type="CDD" id="cd00995">
    <property type="entry name" value="PBP2_NikA_DppA_OppA_like"/>
    <property type="match status" value="1"/>
</dbReference>
<feature type="compositionally biased region" description="Acidic residues" evidence="4">
    <location>
        <begin position="32"/>
        <end position="55"/>
    </location>
</feature>
<dbReference type="InterPro" id="IPR030678">
    <property type="entry name" value="Peptide/Ni-bd"/>
</dbReference>
<gene>
    <name evidence="6" type="ORF">B1756_08485</name>
</gene>
<dbReference type="KEGG" id="naj:B1756_08485"/>
<feature type="region of interest" description="Disordered" evidence="4">
    <location>
        <begin position="28"/>
        <end position="59"/>
    </location>
</feature>
<dbReference type="PANTHER" id="PTHR30290">
    <property type="entry name" value="PERIPLASMIC BINDING COMPONENT OF ABC TRANSPORTER"/>
    <property type="match status" value="1"/>
</dbReference>
<organism evidence="6 7">
    <name type="scientific">Natrarchaeobaculum aegyptiacum</name>
    <dbReference type="NCBI Taxonomy" id="745377"/>
    <lineage>
        <taxon>Archaea</taxon>
        <taxon>Methanobacteriati</taxon>
        <taxon>Methanobacteriota</taxon>
        <taxon>Stenosarchaea group</taxon>
        <taxon>Halobacteria</taxon>
        <taxon>Halobacteriales</taxon>
        <taxon>Natrialbaceae</taxon>
        <taxon>Natrarchaeobaculum</taxon>
    </lineage>
</organism>
<dbReference type="InterPro" id="IPR000914">
    <property type="entry name" value="SBP_5_dom"/>
</dbReference>
<keyword evidence="3" id="KW-0732">Signal</keyword>
<dbReference type="PANTHER" id="PTHR30290:SF9">
    <property type="entry name" value="OLIGOPEPTIDE-BINDING PROTEIN APPA"/>
    <property type="match status" value="1"/>
</dbReference>
<evidence type="ECO:0000313" key="6">
    <source>
        <dbReference type="EMBL" id="ARS89772.1"/>
    </source>
</evidence>
<proteinExistence type="inferred from homology"/>
<dbReference type="EMBL" id="CP019893">
    <property type="protein sequence ID" value="ARS89772.1"/>
    <property type="molecule type" value="Genomic_DNA"/>
</dbReference>
<dbReference type="Gene3D" id="3.10.105.10">
    <property type="entry name" value="Dipeptide-binding Protein, Domain 3"/>
    <property type="match status" value="1"/>
</dbReference>
<accession>A0A2Z2HRT9</accession>
<dbReference type="RefSeq" id="WP_086888150.1">
    <property type="nucleotide sequence ID" value="NZ_CP019893.1"/>
</dbReference>
<evidence type="ECO:0000256" key="2">
    <source>
        <dbReference type="ARBA" id="ARBA00022448"/>
    </source>
</evidence>
<dbReference type="PROSITE" id="PS51257">
    <property type="entry name" value="PROKAR_LIPOPROTEIN"/>
    <property type="match status" value="1"/>
</dbReference>
<feature type="domain" description="Solute-binding protein family 5" evidence="5">
    <location>
        <begin position="102"/>
        <end position="463"/>
    </location>
</feature>
<dbReference type="Pfam" id="PF00496">
    <property type="entry name" value="SBP_bac_5"/>
    <property type="match status" value="1"/>
</dbReference>
<dbReference type="OrthoDB" id="37176at2157"/>
<dbReference type="GeneID" id="32894111"/>
<dbReference type="Proteomes" id="UP000250088">
    <property type="component" value="Chromosome"/>
</dbReference>
<dbReference type="GO" id="GO:1904680">
    <property type="term" value="F:peptide transmembrane transporter activity"/>
    <property type="evidence" value="ECO:0007669"/>
    <property type="project" value="TreeGrafter"/>
</dbReference>
<dbReference type="PIRSF" id="PIRSF002741">
    <property type="entry name" value="MppA"/>
    <property type="match status" value="1"/>
</dbReference>
<dbReference type="Gene3D" id="3.40.190.10">
    <property type="entry name" value="Periplasmic binding protein-like II"/>
    <property type="match status" value="1"/>
</dbReference>
<evidence type="ECO:0000256" key="3">
    <source>
        <dbReference type="ARBA" id="ARBA00022729"/>
    </source>
</evidence>
<evidence type="ECO:0000313" key="7">
    <source>
        <dbReference type="Proteomes" id="UP000250088"/>
    </source>
</evidence>
<keyword evidence="7" id="KW-1185">Reference proteome</keyword>
<evidence type="ECO:0000259" key="5">
    <source>
        <dbReference type="Pfam" id="PF00496"/>
    </source>
</evidence>
<dbReference type="GO" id="GO:0015833">
    <property type="term" value="P:peptide transport"/>
    <property type="evidence" value="ECO:0007669"/>
    <property type="project" value="TreeGrafter"/>
</dbReference>
<evidence type="ECO:0000256" key="4">
    <source>
        <dbReference type="SAM" id="MobiDB-lite"/>
    </source>
</evidence>